<evidence type="ECO:0000256" key="1">
    <source>
        <dbReference type="SAM" id="Phobius"/>
    </source>
</evidence>
<dbReference type="AlphaFoldDB" id="A0A1T4PIK3"/>
<organism evidence="2 3">
    <name type="scientific">Marinactinospora thermotolerans DSM 45154</name>
    <dbReference type="NCBI Taxonomy" id="1122192"/>
    <lineage>
        <taxon>Bacteria</taxon>
        <taxon>Bacillati</taxon>
        <taxon>Actinomycetota</taxon>
        <taxon>Actinomycetes</taxon>
        <taxon>Streptosporangiales</taxon>
        <taxon>Nocardiopsidaceae</taxon>
        <taxon>Marinactinospora</taxon>
    </lineage>
</organism>
<dbReference type="Proteomes" id="UP000190637">
    <property type="component" value="Unassembled WGS sequence"/>
</dbReference>
<keyword evidence="1" id="KW-0812">Transmembrane</keyword>
<keyword evidence="1" id="KW-0472">Membrane</keyword>
<evidence type="ECO:0000313" key="2">
    <source>
        <dbReference type="EMBL" id="SJZ91363.1"/>
    </source>
</evidence>
<keyword evidence="3" id="KW-1185">Reference proteome</keyword>
<feature type="transmembrane region" description="Helical" evidence="1">
    <location>
        <begin position="85"/>
        <end position="105"/>
    </location>
</feature>
<feature type="transmembrane region" description="Helical" evidence="1">
    <location>
        <begin position="12"/>
        <end position="38"/>
    </location>
</feature>
<protein>
    <submittedName>
        <fullName evidence="2">Uncharacterized protein</fullName>
    </submittedName>
</protein>
<dbReference type="EMBL" id="FUWS01000004">
    <property type="protein sequence ID" value="SJZ91363.1"/>
    <property type="molecule type" value="Genomic_DNA"/>
</dbReference>
<evidence type="ECO:0000313" key="3">
    <source>
        <dbReference type="Proteomes" id="UP000190637"/>
    </source>
</evidence>
<gene>
    <name evidence="2" type="ORF">SAMN02745673_01835</name>
</gene>
<proteinExistence type="predicted"/>
<sequence length="150" mass="16295">MRRRWRRRPGRGLMAVGTALAWLVAATMVIHGVSILLFGVLDSFGPVECGGVPMSREDVCRTSYNGDHLGEAGYEEMAQAHARSLANAVGVGAPLAVGGTVLFFASRHLFQAELRAHDTPALAFQYAHWRAERCPRCGGCVRCEVSCFCD</sequence>
<name>A0A1T4PIK3_9ACTN</name>
<accession>A0A1T4PIK3</accession>
<dbReference type="STRING" id="1122192.SAMN02745673_01835"/>
<reference evidence="2 3" key="1">
    <citation type="submission" date="2017-02" db="EMBL/GenBank/DDBJ databases">
        <authorList>
            <person name="Peterson S.W."/>
        </authorList>
    </citation>
    <scope>NUCLEOTIDE SEQUENCE [LARGE SCALE GENOMIC DNA]</scope>
    <source>
        <strain evidence="2 3">DSM 45154</strain>
    </source>
</reference>
<keyword evidence="1" id="KW-1133">Transmembrane helix</keyword>